<keyword evidence="1" id="KW-1133">Transmembrane helix</keyword>
<comment type="caution">
    <text evidence="2">The sequence shown here is derived from an EMBL/GenBank/DDBJ whole genome shotgun (WGS) entry which is preliminary data.</text>
</comment>
<keyword evidence="3" id="KW-1185">Reference proteome</keyword>
<protein>
    <submittedName>
        <fullName evidence="2">DUF6106 family protein</fullName>
    </submittedName>
</protein>
<dbReference type="AlphaFoldDB" id="A0AAE3ECB2"/>
<evidence type="ECO:0000313" key="2">
    <source>
        <dbReference type="EMBL" id="MCC2232427.1"/>
    </source>
</evidence>
<name>A0AAE3ECB2_9FIRM</name>
<dbReference type="InterPro" id="IPR046088">
    <property type="entry name" value="DUF6106"/>
</dbReference>
<dbReference type="EMBL" id="JAJEQR010000067">
    <property type="protein sequence ID" value="MCC2232427.1"/>
    <property type="molecule type" value="Genomic_DNA"/>
</dbReference>
<accession>A0AAE3ECB2</accession>
<gene>
    <name evidence="2" type="ORF">LKD81_15770</name>
</gene>
<keyword evidence="1" id="KW-0812">Transmembrane</keyword>
<dbReference type="RefSeq" id="WP_308454833.1">
    <property type="nucleotide sequence ID" value="NZ_JAJEQR010000067.1"/>
</dbReference>
<keyword evidence="1" id="KW-0472">Membrane</keyword>
<dbReference type="Proteomes" id="UP001198182">
    <property type="component" value="Unassembled WGS sequence"/>
</dbReference>
<evidence type="ECO:0000256" key="1">
    <source>
        <dbReference type="SAM" id="Phobius"/>
    </source>
</evidence>
<sequence length="171" mass="19631">MVSERYCEYLIQQKPTPANMARVIVLVVLTLGCVIAGLTISQWICIPAVLFGVLLWFAIQKIRQEFEYLLLDHELSVDAIYGHSRRKKIMNCPLKKVVLFAPENSSEYGTYRHQNLVLHDFSTRNPEDTHYAMVCKNESGTIGFRLTPNAEMLELLDYELPRGILIKENIS</sequence>
<dbReference type="Pfam" id="PF19601">
    <property type="entry name" value="DUF6106"/>
    <property type="match status" value="1"/>
</dbReference>
<proteinExistence type="predicted"/>
<evidence type="ECO:0000313" key="3">
    <source>
        <dbReference type="Proteomes" id="UP001198182"/>
    </source>
</evidence>
<organism evidence="2 3">
    <name type="scientific">Hominifimenecus microfluidus</name>
    <dbReference type="NCBI Taxonomy" id="2885348"/>
    <lineage>
        <taxon>Bacteria</taxon>
        <taxon>Bacillati</taxon>
        <taxon>Bacillota</taxon>
        <taxon>Clostridia</taxon>
        <taxon>Lachnospirales</taxon>
        <taxon>Lachnospiraceae</taxon>
        <taxon>Hominifimenecus</taxon>
    </lineage>
</organism>
<feature type="transmembrane region" description="Helical" evidence="1">
    <location>
        <begin position="24"/>
        <end position="57"/>
    </location>
</feature>
<dbReference type="PROSITE" id="PS51257">
    <property type="entry name" value="PROKAR_LIPOPROTEIN"/>
    <property type="match status" value="1"/>
</dbReference>
<reference evidence="2" key="1">
    <citation type="submission" date="2021-10" db="EMBL/GenBank/DDBJ databases">
        <title>Anaerobic single-cell dispensing facilitates the cultivation of human gut bacteria.</title>
        <authorList>
            <person name="Afrizal A."/>
        </authorList>
    </citation>
    <scope>NUCLEOTIDE SEQUENCE</scope>
    <source>
        <strain evidence="2">CLA-AA-H215</strain>
    </source>
</reference>